<evidence type="ECO:0000256" key="5">
    <source>
        <dbReference type="RuleBase" id="RU363034"/>
    </source>
</evidence>
<dbReference type="PROSITE" id="PS50240">
    <property type="entry name" value="TRYPSIN_DOM"/>
    <property type="match status" value="1"/>
</dbReference>
<comment type="caution">
    <text evidence="8">The sequence shown here is derived from an EMBL/GenBank/DDBJ whole genome shotgun (WGS) entry which is preliminary data.</text>
</comment>
<dbReference type="EMBL" id="CALOZG010000029">
    <property type="protein sequence ID" value="CAH4032609.1"/>
    <property type="molecule type" value="Genomic_DNA"/>
</dbReference>
<dbReference type="SMART" id="SM00020">
    <property type="entry name" value="Tryp_SPc"/>
    <property type="match status" value="1"/>
</dbReference>
<accession>A0A9P0TJ15</accession>
<sequence>MGPPINTWPYSHPKFNTSEEKKCLIHTLIDSVRSVSINCTVVVVLVQLLYSLTYVTAGPVILSLDYLQAPVPLARNIRHLPCVSRRTAEEGLCMFAIDCLKSNGSHLGTCIDRFYFGSCCQIPDKNILPSIINNIEDNTIDSSNFVHPQEDKIINHLYKKPTSTTNKPSSIHVPTETTENAQDRTASYEENNLNKITTIDNTIGDKTISSSTESMKTTQKIKPTEVPLKISTFQSVSSDTSYLTSPKPVKVETTEAITTEKPKPPRKPLRPTYKPRPTYRPTNFTRPPYTGTGKPRPTKPISTVIPTRKPPFRVPSKRPPTKKPIQIPPRLNITILPQSTSSRPAFSRPSGPSIIYINHTLSKLEENTLPTVFNNTSSTTPSTTSTEPSTTTTTTSPSTIVISSTSPSTTTVTTTTTTTTTTPAPTTTEKPPTEAITETLAIETESILQTETISTTEPSKVELTTEISKDAEIETTIGITEAITISETTDFKDITTQALTERDTIKTTEVEITTTDFPPFVTWSSNVDTATKTPQKPTTVTEDNWSPITPPEGWVLLSTSKPETTSTTTTTTSTETTTAEQLPTVIITESTRAPSISSVETTQSTITTTNTTLTSTSDQQIPEFIVNVTLSPTVPTTTESLKENVTSSENSSNAVDVNEATTVAIEMTYNMSNFKDVCGRRMWPQARIVGGTKSSFGEWPWQISLRQYRTSTYLHKCGAALLNENWAITAAHCVEHVPPSELLVRLGEHDLATEDEPYGFAERRVQIIASHPHFDPATFEYDLALLRFYEPVTFQPNILPICVPDNDDDYVGKTAYVTGWGRLYDEGPLPSVLQEVQVPIINNTACESMYQAAGYNEHIPNIFICAGWKNGGSDSCEGDSGGPMVIQRDRDNRYVLGGIISWGIGCAEPNQPGVYTRISEFRDWINQILQF</sequence>
<feature type="compositionally biased region" description="Low complexity" evidence="6">
    <location>
        <begin position="270"/>
        <end position="282"/>
    </location>
</feature>
<dbReference type="PRINTS" id="PR00722">
    <property type="entry name" value="CHYMOTRYPSIN"/>
</dbReference>
<evidence type="ECO:0000256" key="4">
    <source>
        <dbReference type="ARBA" id="ARBA00023157"/>
    </source>
</evidence>
<dbReference type="InterPro" id="IPR001314">
    <property type="entry name" value="Peptidase_S1A"/>
</dbReference>
<dbReference type="PROSITE" id="PS00134">
    <property type="entry name" value="TRYPSIN_HIS"/>
    <property type="match status" value="1"/>
</dbReference>
<dbReference type="FunFam" id="2.40.10.10:FF:000006">
    <property type="entry name" value="Serine proteinase stubble"/>
    <property type="match status" value="1"/>
</dbReference>
<feature type="domain" description="Peptidase S1" evidence="7">
    <location>
        <begin position="688"/>
        <end position="930"/>
    </location>
</feature>
<feature type="region of interest" description="Disordered" evidence="6">
    <location>
        <begin position="160"/>
        <end position="184"/>
    </location>
</feature>
<keyword evidence="9" id="KW-1185">Reference proteome</keyword>
<dbReference type="GO" id="GO:0006508">
    <property type="term" value="P:proteolysis"/>
    <property type="evidence" value="ECO:0007669"/>
    <property type="project" value="UniProtKB-KW"/>
</dbReference>
<dbReference type="CDD" id="cd00190">
    <property type="entry name" value="Tryp_SPc"/>
    <property type="match status" value="1"/>
</dbReference>
<evidence type="ECO:0000256" key="6">
    <source>
        <dbReference type="SAM" id="MobiDB-lite"/>
    </source>
</evidence>
<evidence type="ECO:0000313" key="9">
    <source>
        <dbReference type="Proteomes" id="UP001152562"/>
    </source>
</evidence>
<dbReference type="Proteomes" id="UP001152562">
    <property type="component" value="Unassembled WGS sequence"/>
</dbReference>
<evidence type="ECO:0000313" key="8">
    <source>
        <dbReference type="EMBL" id="CAH4032609.1"/>
    </source>
</evidence>
<reference evidence="8" key="1">
    <citation type="submission" date="2022-05" db="EMBL/GenBank/DDBJ databases">
        <authorList>
            <person name="Okamura Y."/>
        </authorList>
    </citation>
    <scope>NUCLEOTIDE SEQUENCE</scope>
</reference>
<evidence type="ECO:0000256" key="3">
    <source>
        <dbReference type="ARBA" id="ARBA00022825"/>
    </source>
</evidence>
<dbReference type="PANTHER" id="PTHR24252">
    <property type="entry name" value="ACROSIN-RELATED"/>
    <property type="match status" value="1"/>
</dbReference>
<evidence type="ECO:0000256" key="1">
    <source>
        <dbReference type="ARBA" id="ARBA00022670"/>
    </source>
</evidence>
<dbReference type="InterPro" id="IPR033116">
    <property type="entry name" value="TRYPSIN_SER"/>
</dbReference>
<feature type="compositionally biased region" description="Polar residues" evidence="6">
    <location>
        <begin position="526"/>
        <end position="547"/>
    </location>
</feature>
<dbReference type="PROSITE" id="PS00135">
    <property type="entry name" value="TRYPSIN_SER"/>
    <property type="match status" value="1"/>
</dbReference>
<dbReference type="InterPro" id="IPR043504">
    <property type="entry name" value="Peptidase_S1_PA_chymotrypsin"/>
</dbReference>
<keyword evidence="3 5" id="KW-0720">Serine protease</keyword>
<dbReference type="SUPFAM" id="SSF50494">
    <property type="entry name" value="Trypsin-like serine proteases"/>
    <property type="match status" value="1"/>
</dbReference>
<feature type="region of interest" description="Disordered" evidence="6">
    <location>
        <begin position="253"/>
        <end position="327"/>
    </location>
</feature>
<dbReference type="AlphaFoldDB" id="A0A9P0TJ15"/>
<protein>
    <recommendedName>
        <fullName evidence="7">Peptidase S1 domain-containing protein</fullName>
    </recommendedName>
</protein>
<dbReference type="Pfam" id="PF00089">
    <property type="entry name" value="Trypsin"/>
    <property type="match status" value="1"/>
</dbReference>
<dbReference type="Gene3D" id="2.40.10.10">
    <property type="entry name" value="Trypsin-like serine proteases"/>
    <property type="match status" value="1"/>
</dbReference>
<dbReference type="InterPro" id="IPR001254">
    <property type="entry name" value="Trypsin_dom"/>
</dbReference>
<keyword evidence="2 5" id="KW-0378">Hydrolase</keyword>
<feature type="region of interest" description="Disordered" evidence="6">
    <location>
        <begin position="526"/>
        <end position="550"/>
    </location>
</feature>
<evidence type="ECO:0000259" key="7">
    <source>
        <dbReference type="PROSITE" id="PS50240"/>
    </source>
</evidence>
<keyword evidence="1 5" id="KW-0645">Protease</keyword>
<feature type="compositionally biased region" description="Polar residues" evidence="6">
    <location>
        <begin position="175"/>
        <end position="184"/>
    </location>
</feature>
<dbReference type="InterPro" id="IPR018114">
    <property type="entry name" value="TRYPSIN_HIS"/>
</dbReference>
<feature type="compositionally biased region" description="Basic and acidic residues" evidence="6">
    <location>
        <begin position="253"/>
        <end position="263"/>
    </location>
</feature>
<proteinExistence type="predicted"/>
<feature type="compositionally biased region" description="Low complexity" evidence="6">
    <location>
        <begin position="376"/>
        <end position="433"/>
    </location>
</feature>
<feature type="region of interest" description="Disordered" evidence="6">
    <location>
        <begin position="371"/>
        <end position="433"/>
    </location>
</feature>
<dbReference type="InterPro" id="IPR009003">
    <property type="entry name" value="Peptidase_S1_PA"/>
</dbReference>
<organism evidence="8 9">
    <name type="scientific">Pieris brassicae</name>
    <name type="common">White butterfly</name>
    <name type="synonym">Large white butterfly</name>
    <dbReference type="NCBI Taxonomy" id="7116"/>
    <lineage>
        <taxon>Eukaryota</taxon>
        <taxon>Metazoa</taxon>
        <taxon>Ecdysozoa</taxon>
        <taxon>Arthropoda</taxon>
        <taxon>Hexapoda</taxon>
        <taxon>Insecta</taxon>
        <taxon>Pterygota</taxon>
        <taxon>Neoptera</taxon>
        <taxon>Endopterygota</taxon>
        <taxon>Lepidoptera</taxon>
        <taxon>Glossata</taxon>
        <taxon>Ditrysia</taxon>
        <taxon>Papilionoidea</taxon>
        <taxon>Pieridae</taxon>
        <taxon>Pierinae</taxon>
        <taxon>Pieris</taxon>
    </lineage>
</organism>
<dbReference type="PANTHER" id="PTHR24252:SF10">
    <property type="entry name" value="SERINE PROTEASE 56"/>
    <property type="match status" value="1"/>
</dbReference>
<name>A0A9P0TJ15_PIEBR</name>
<evidence type="ECO:0000256" key="2">
    <source>
        <dbReference type="ARBA" id="ARBA00022801"/>
    </source>
</evidence>
<gene>
    <name evidence="8" type="ORF">PIBRA_LOCUS8978</name>
</gene>
<dbReference type="GO" id="GO:0004252">
    <property type="term" value="F:serine-type endopeptidase activity"/>
    <property type="evidence" value="ECO:0007669"/>
    <property type="project" value="InterPro"/>
</dbReference>
<keyword evidence="4" id="KW-1015">Disulfide bond</keyword>